<organism evidence="2 3">
    <name type="scientific">Laetiporus sulphureus 93-53</name>
    <dbReference type="NCBI Taxonomy" id="1314785"/>
    <lineage>
        <taxon>Eukaryota</taxon>
        <taxon>Fungi</taxon>
        <taxon>Dikarya</taxon>
        <taxon>Basidiomycota</taxon>
        <taxon>Agaricomycotina</taxon>
        <taxon>Agaricomycetes</taxon>
        <taxon>Polyporales</taxon>
        <taxon>Laetiporus</taxon>
    </lineage>
</organism>
<evidence type="ECO:0000256" key="1">
    <source>
        <dbReference type="SAM" id="Phobius"/>
    </source>
</evidence>
<evidence type="ECO:0000313" key="3">
    <source>
        <dbReference type="Proteomes" id="UP000076871"/>
    </source>
</evidence>
<dbReference type="EMBL" id="KV427649">
    <property type="protein sequence ID" value="KZT02848.1"/>
    <property type="molecule type" value="Genomic_DNA"/>
</dbReference>
<protein>
    <submittedName>
        <fullName evidence="2">Uncharacterized protein</fullName>
    </submittedName>
</protein>
<dbReference type="InParanoid" id="A0A165CHW8"/>
<proteinExistence type="predicted"/>
<feature type="transmembrane region" description="Helical" evidence="1">
    <location>
        <begin position="48"/>
        <end position="70"/>
    </location>
</feature>
<keyword evidence="1" id="KW-0472">Membrane</keyword>
<feature type="transmembrane region" description="Helical" evidence="1">
    <location>
        <begin position="114"/>
        <end position="131"/>
    </location>
</feature>
<sequence length="198" mass="21789">VTSFDLEVAVVWRRKFTGATILYLLLHTFTTAYLGFFYGIWFENFCKVSWLLLSTFCTPKLIVPPVIASFRVYAIGGRKWKLPAIVFGLKLVIVAADMVSSVVVGIAVTQTCTIVADVIVLVVTWHATYSIKKMAKTLNVNVSTTTLLLRDGRLPTHSRRAVLTLPGIVPFTSSQQVDAYLTSIGVELPDPGFISSSN</sequence>
<evidence type="ECO:0000313" key="2">
    <source>
        <dbReference type="EMBL" id="KZT02848.1"/>
    </source>
</evidence>
<name>A0A165CHW8_9APHY</name>
<dbReference type="AlphaFoldDB" id="A0A165CHW8"/>
<feature type="non-terminal residue" evidence="2">
    <location>
        <position position="1"/>
    </location>
</feature>
<dbReference type="GeneID" id="63821927"/>
<dbReference type="Proteomes" id="UP000076871">
    <property type="component" value="Unassembled WGS sequence"/>
</dbReference>
<dbReference type="RefSeq" id="XP_040760588.1">
    <property type="nucleotide sequence ID" value="XM_040904897.1"/>
</dbReference>
<accession>A0A165CHW8</accession>
<keyword evidence="3" id="KW-1185">Reference proteome</keyword>
<keyword evidence="1" id="KW-0812">Transmembrane</keyword>
<feature type="transmembrane region" description="Helical" evidence="1">
    <location>
        <begin position="82"/>
        <end position="108"/>
    </location>
</feature>
<reference evidence="2 3" key="1">
    <citation type="journal article" date="2016" name="Mol. Biol. Evol.">
        <title>Comparative Genomics of Early-Diverging Mushroom-Forming Fungi Provides Insights into the Origins of Lignocellulose Decay Capabilities.</title>
        <authorList>
            <person name="Nagy L.G."/>
            <person name="Riley R."/>
            <person name="Tritt A."/>
            <person name="Adam C."/>
            <person name="Daum C."/>
            <person name="Floudas D."/>
            <person name="Sun H."/>
            <person name="Yadav J.S."/>
            <person name="Pangilinan J."/>
            <person name="Larsson K.H."/>
            <person name="Matsuura K."/>
            <person name="Barry K."/>
            <person name="Labutti K."/>
            <person name="Kuo R."/>
            <person name="Ohm R.A."/>
            <person name="Bhattacharya S.S."/>
            <person name="Shirouzu T."/>
            <person name="Yoshinaga Y."/>
            <person name="Martin F.M."/>
            <person name="Grigoriev I.V."/>
            <person name="Hibbett D.S."/>
        </authorList>
    </citation>
    <scope>NUCLEOTIDE SEQUENCE [LARGE SCALE GENOMIC DNA]</scope>
    <source>
        <strain evidence="2 3">93-53</strain>
    </source>
</reference>
<gene>
    <name evidence="2" type="ORF">LAESUDRAFT_660895</name>
</gene>
<keyword evidence="1" id="KW-1133">Transmembrane helix</keyword>
<feature type="transmembrane region" description="Helical" evidence="1">
    <location>
        <begin position="21"/>
        <end position="42"/>
    </location>
</feature>
<dbReference type="OrthoDB" id="2754842at2759"/>